<dbReference type="InterPro" id="IPR043502">
    <property type="entry name" value="DNA/RNA_pol_sf"/>
</dbReference>
<dbReference type="SUPFAM" id="SSF56672">
    <property type="entry name" value="DNA/RNA polymerases"/>
    <property type="match status" value="1"/>
</dbReference>
<accession>A0ABM4U0Y5</accession>
<dbReference type="InterPro" id="IPR043128">
    <property type="entry name" value="Rev_trsase/Diguanyl_cyclase"/>
</dbReference>
<dbReference type="InterPro" id="IPR041373">
    <property type="entry name" value="RT_RNaseH"/>
</dbReference>
<keyword evidence="1" id="KW-0808">Transferase</keyword>
<evidence type="ECO:0000256" key="1">
    <source>
        <dbReference type="ARBA" id="ARBA00022679"/>
    </source>
</evidence>
<evidence type="ECO:0000256" key="6">
    <source>
        <dbReference type="ARBA" id="ARBA00022918"/>
    </source>
</evidence>
<keyword evidence="2" id="KW-0548">Nucleotidyltransferase</keyword>
<dbReference type="Gene3D" id="3.10.10.10">
    <property type="entry name" value="HIV Type 1 Reverse Transcriptase, subunit A, domain 1"/>
    <property type="match status" value="1"/>
</dbReference>
<gene>
    <name evidence="9" type="primary">LOC140004703</name>
</gene>
<dbReference type="CDD" id="cd09274">
    <property type="entry name" value="RNase_HI_RT_Ty3"/>
    <property type="match status" value="1"/>
</dbReference>
<name>A0ABM4U0Y5_COFAR</name>
<evidence type="ECO:0000259" key="7">
    <source>
        <dbReference type="Pfam" id="PF17917"/>
    </source>
</evidence>
<keyword evidence="3" id="KW-0540">Nuclease</keyword>
<evidence type="ECO:0000256" key="2">
    <source>
        <dbReference type="ARBA" id="ARBA00022695"/>
    </source>
</evidence>
<keyword evidence="4" id="KW-0255">Endonuclease</keyword>
<proteinExistence type="predicted"/>
<dbReference type="Gene3D" id="3.30.70.270">
    <property type="match status" value="1"/>
</dbReference>
<protein>
    <recommendedName>
        <fullName evidence="7">Reverse transcriptase RNase H-like domain-containing protein</fullName>
    </recommendedName>
</protein>
<sequence length="314" mass="36555">MASIFDGLNQKIANVIELQHYVELDDIIKKAVKDIYVLTEEYDSSLPSIVVFLLHEFQVVLLEKILSGLPPIKGIERQINFIPSSNIPNLPTYRSNPGETKEIQRQVEALLGKGWVQESMSPNVVPVLLMPKKDSEWQKSTNCWVINAIIVKYYHPIPRLNNMLDELYGIGVVLTQKKKPIVLFSKKLSGTALNYLAYNKELYAWVRALEAWEYYLRPKEFVIHIDHEPLKYLKNQYKLSKRHARWVVFIDTFTFVIHYKQGQENVVMDTLTRRYSLLSALSTKQIKELYANDLDFSKEYEMTKNVVNEKVLSI</sequence>
<evidence type="ECO:0000313" key="8">
    <source>
        <dbReference type="Proteomes" id="UP001652660"/>
    </source>
</evidence>
<evidence type="ECO:0000256" key="3">
    <source>
        <dbReference type="ARBA" id="ARBA00022722"/>
    </source>
</evidence>
<evidence type="ECO:0000256" key="5">
    <source>
        <dbReference type="ARBA" id="ARBA00022801"/>
    </source>
</evidence>
<organism evidence="8 9">
    <name type="scientific">Coffea arabica</name>
    <name type="common">Arabian coffee</name>
    <dbReference type="NCBI Taxonomy" id="13443"/>
    <lineage>
        <taxon>Eukaryota</taxon>
        <taxon>Viridiplantae</taxon>
        <taxon>Streptophyta</taxon>
        <taxon>Embryophyta</taxon>
        <taxon>Tracheophyta</taxon>
        <taxon>Spermatophyta</taxon>
        <taxon>Magnoliopsida</taxon>
        <taxon>eudicotyledons</taxon>
        <taxon>Gunneridae</taxon>
        <taxon>Pentapetalae</taxon>
        <taxon>asterids</taxon>
        <taxon>lamiids</taxon>
        <taxon>Gentianales</taxon>
        <taxon>Rubiaceae</taxon>
        <taxon>Ixoroideae</taxon>
        <taxon>Gardenieae complex</taxon>
        <taxon>Bertiereae - Coffeeae clade</taxon>
        <taxon>Coffeeae</taxon>
        <taxon>Coffea</taxon>
    </lineage>
</organism>
<dbReference type="Proteomes" id="UP001652660">
    <property type="component" value="Chromosome 4c"/>
</dbReference>
<dbReference type="RefSeq" id="XP_071900944.1">
    <property type="nucleotide sequence ID" value="XM_072044843.1"/>
</dbReference>
<feature type="domain" description="Reverse transcriptase RNase H-like" evidence="7">
    <location>
        <begin position="168"/>
        <end position="253"/>
    </location>
</feature>
<keyword evidence="5" id="KW-0378">Hydrolase</keyword>
<dbReference type="Pfam" id="PF17917">
    <property type="entry name" value="RT_RNaseH"/>
    <property type="match status" value="1"/>
</dbReference>
<keyword evidence="8" id="KW-1185">Reference proteome</keyword>
<keyword evidence="6" id="KW-0695">RNA-directed DNA polymerase</keyword>
<dbReference type="PANTHER" id="PTHR35046">
    <property type="entry name" value="ZINC KNUCKLE (CCHC-TYPE) FAMILY PROTEIN"/>
    <property type="match status" value="1"/>
</dbReference>
<evidence type="ECO:0000313" key="9">
    <source>
        <dbReference type="RefSeq" id="XP_071900944.1"/>
    </source>
</evidence>
<evidence type="ECO:0000256" key="4">
    <source>
        <dbReference type="ARBA" id="ARBA00022759"/>
    </source>
</evidence>
<dbReference type="GeneID" id="140004703"/>
<dbReference type="PANTHER" id="PTHR35046:SF9">
    <property type="entry name" value="RNA-DIRECTED DNA POLYMERASE"/>
    <property type="match status" value="1"/>
</dbReference>
<reference evidence="9" key="1">
    <citation type="submission" date="2025-08" db="UniProtKB">
        <authorList>
            <consortium name="RefSeq"/>
        </authorList>
    </citation>
    <scope>IDENTIFICATION</scope>
    <source>
        <tissue evidence="9">Leaves</tissue>
    </source>
</reference>